<dbReference type="SUPFAM" id="SSF53383">
    <property type="entry name" value="PLP-dependent transferases"/>
    <property type="match status" value="1"/>
</dbReference>
<dbReference type="GO" id="GO:0016740">
    <property type="term" value="F:transferase activity"/>
    <property type="evidence" value="ECO:0007669"/>
    <property type="project" value="UniProtKB-KW"/>
</dbReference>
<evidence type="ECO:0000313" key="3">
    <source>
        <dbReference type="EMBL" id="KAF9450691.1"/>
    </source>
</evidence>
<dbReference type="Pfam" id="PF00266">
    <property type="entry name" value="Aminotran_5"/>
    <property type="match status" value="1"/>
</dbReference>
<dbReference type="InterPro" id="IPR015424">
    <property type="entry name" value="PyrdxlP-dep_Trfase"/>
</dbReference>
<dbReference type="Gene3D" id="3.40.640.10">
    <property type="entry name" value="Type I PLP-dependent aspartate aminotransferase-like (Major domain)"/>
    <property type="match status" value="1"/>
</dbReference>
<organism evidence="3 4">
    <name type="scientific">Macrolepiota fuliginosa MF-IS2</name>
    <dbReference type="NCBI Taxonomy" id="1400762"/>
    <lineage>
        <taxon>Eukaryota</taxon>
        <taxon>Fungi</taxon>
        <taxon>Dikarya</taxon>
        <taxon>Basidiomycota</taxon>
        <taxon>Agaricomycotina</taxon>
        <taxon>Agaricomycetes</taxon>
        <taxon>Agaricomycetidae</taxon>
        <taxon>Agaricales</taxon>
        <taxon>Agaricineae</taxon>
        <taxon>Agaricaceae</taxon>
        <taxon>Macrolepiota</taxon>
    </lineage>
</organism>
<dbReference type="InterPro" id="IPR015421">
    <property type="entry name" value="PyrdxlP-dep_Trfase_major"/>
</dbReference>
<dbReference type="OrthoDB" id="5978656at2759"/>
<reference evidence="3" key="1">
    <citation type="submission" date="2020-11" db="EMBL/GenBank/DDBJ databases">
        <authorList>
            <consortium name="DOE Joint Genome Institute"/>
            <person name="Ahrendt S."/>
            <person name="Riley R."/>
            <person name="Andreopoulos W."/>
            <person name="Labutti K."/>
            <person name="Pangilinan J."/>
            <person name="Ruiz-Duenas F.J."/>
            <person name="Barrasa J.M."/>
            <person name="Sanchez-Garcia M."/>
            <person name="Camarero S."/>
            <person name="Miyauchi S."/>
            <person name="Serrano A."/>
            <person name="Linde D."/>
            <person name="Babiker R."/>
            <person name="Drula E."/>
            <person name="Ayuso-Fernandez I."/>
            <person name="Pacheco R."/>
            <person name="Padilla G."/>
            <person name="Ferreira P."/>
            <person name="Barriuso J."/>
            <person name="Kellner H."/>
            <person name="Castanera R."/>
            <person name="Alfaro M."/>
            <person name="Ramirez L."/>
            <person name="Pisabarro A.G."/>
            <person name="Kuo A."/>
            <person name="Tritt A."/>
            <person name="Lipzen A."/>
            <person name="He G."/>
            <person name="Yan M."/>
            <person name="Ng V."/>
            <person name="Cullen D."/>
            <person name="Martin F."/>
            <person name="Rosso M.-N."/>
            <person name="Henrissat B."/>
            <person name="Hibbett D."/>
            <person name="Martinez A.T."/>
            <person name="Grigoriev I.V."/>
        </authorList>
    </citation>
    <scope>NUCLEOTIDE SEQUENCE</scope>
    <source>
        <strain evidence="3">MF-IS2</strain>
    </source>
</reference>
<dbReference type="Proteomes" id="UP000807342">
    <property type="component" value="Unassembled WGS sequence"/>
</dbReference>
<evidence type="ECO:0000256" key="1">
    <source>
        <dbReference type="ARBA" id="ARBA00022898"/>
    </source>
</evidence>
<keyword evidence="1" id="KW-0663">Pyridoxal phosphate</keyword>
<dbReference type="Gene3D" id="3.90.1150.10">
    <property type="entry name" value="Aspartate Aminotransferase, domain 1"/>
    <property type="match status" value="1"/>
</dbReference>
<dbReference type="EMBL" id="MU151099">
    <property type="protein sequence ID" value="KAF9450691.1"/>
    <property type="molecule type" value="Genomic_DNA"/>
</dbReference>
<evidence type="ECO:0000313" key="4">
    <source>
        <dbReference type="Proteomes" id="UP000807342"/>
    </source>
</evidence>
<protein>
    <submittedName>
        <fullName evidence="3">PLP-dependent transferase</fullName>
    </submittedName>
</protein>
<name>A0A9P5XK71_9AGAR</name>
<dbReference type="PANTHER" id="PTHR43092:SF2">
    <property type="entry name" value="HERCYNYLCYSTEINE SULFOXIDE LYASE"/>
    <property type="match status" value="1"/>
</dbReference>
<accession>A0A9P5XK71</accession>
<feature type="domain" description="Aminotransferase class V" evidence="2">
    <location>
        <begin position="73"/>
        <end position="351"/>
    </location>
</feature>
<sequence>MENVNPADLYRQGPPSFGHGLLKYFPLDPEYLNLNHGSFGSAPYVVHKTISDLNFKLEANPDKFLRLDYLSYLNDVRDRLAKLVGAQRDEIVLVPNASVGINTILRNLEWEKEDTIICFNTSYNSVHKTAYNLGDIPPYPTVSEIALKFPTTPQQIVDQFRAHLKSLPKPEGKKRIAIIDSIISNPGALLPWQELVKICKEEGVISVIDAAHSIGQEQKINLTAAAPDFWVSNCHKWLHAKRSVAMLYIPERNRHLIKTSHPTSHAYKPLDSRTLEDFIAQWEWNGTIDWLPFLTVGAALDFRQWIGGEAKIFDHCHNLALEGGRLMAEIFGTRVMDPNGEFTLNMVNVELPFPGSVPYSVKTNKLFMTKMLNERGAYSAHFYHNGRWWTRCSAQVYNELEDFEKLAKIWVEVCQEVKQELGLDEKKD</sequence>
<dbReference type="AlphaFoldDB" id="A0A9P5XK71"/>
<keyword evidence="4" id="KW-1185">Reference proteome</keyword>
<dbReference type="InterPro" id="IPR000192">
    <property type="entry name" value="Aminotrans_V_dom"/>
</dbReference>
<keyword evidence="3" id="KW-0808">Transferase</keyword>
<gene>
    <name evidence="3" type="ORF">P691DRAFT_773692</name>
</gene>
<comment type="caution">
    <text evidence="3">The sequence shown here is derived from an EMBL/GenBank/DDBJ whole genome shotgun (WGS) entry which is preliminary data.</text>
</comment>
<dbReference type="PANTHER" id="PTHR43092">
    <property type="entry name" value="L-CYSTEINE DESULFHYDRASE"/>
    <property type="match status" value="1"/>
</dbReference>
<proteinExistence type="predicted"/>
<evidence type="ECO:0000259" key="2">
    <source>
        <dbReference type="Pfam" id="PF00266"/>
    </source>
</evidence>
<dbReference type="InterPro" id="IPR015422">
    <property type="entry name" value="PyrdxlP-dep_Trfase_small"/>
</dbReference>